<reference evidence="1 2" key="1">
    <citation type="submission" date="2024-08" db="EMBL/GenBank/DDBJ databases">
        <authorList>
            <person name="Cucini C."/>
            <person name="Frati F."/>
        </authorList>
    </citation>
    <scope>NUCLEOTIDE SEQUENCE [LARGE SCALE GENOMIC DNA]</scope>
</reference>
<protein>
    <submittedName>
        <fullName evidence="1">Uncharacterized protein</fullName>
    </submittedName>
</protein>
<evidence type="ECO:0000313" key="1">
    <source>
        <dbReference type="EMBL" id="CAL8072217.1"/>
    </source>
</evidence>
<keyword evidence="2" id="KW-1185">Reference proteome</keyword>
<sequence>MDPEPQITTTSHPNAHFFLANAKQRTSLNNSYCDFSGENNEGLIQDNVSLKISCHQSQLQIENNFSSTIETTGSSVSVRDCKDSVILGKFNSIQATTNTRLIVASESERNSAVVNDSNTFNLSGSGCTIVSNGSDSVDVKGDKNQMMLEKSSAIRISGSDNKVRSIESNHLNVKGNGHEVMAHQSNNIEINGNGGKVALADVGSANHYLWKYPEEEMVAPGANKQNELIIRAPTYTSFRPQLWDPRSHFRSDITIYEDKIFMNGRLVNPENYEALGLEKIEKIEHYNIYILFADVVSIQGNEYKAGIFHFKLFQNSSDVRFMTVELITKDLDEGSYVAEMQGTESVMIFGSKDGIFQQFKIVAKQITAMENGGERGFTWVSGKASSMEKFATHFLISVM</sequence>
<proteinExistence type="predicted"/>
<name>A0ABP1PNQ6_9HEXA</name>
<comment type="caution">
    <text evidence="1">The sequence shown here is derived from an EMBL/GenBank/DDBJ whole genome shotgun (WGS) entry which is preliminary data.</text>
</comment>
<dbReference type="Proteomes" id="UP001642540">
    <property type="component" value="Unassembled WGS sequence"/>
</dbReference>
<accession>A0ABP1PNQ6</accession>
<gene>
    <name evidence="1" type="ORF">ODALV1_LOCUS2057</name>
</gene>
<dbReference type="EMBL" id="CAXLJM020000007">
    <property type="protein sequence ID" value="CAL8072217.1"/>
    <property type="molecule type" value="Genomic_DNA"/>
</dbReference>
<evidence type="ECO:0000313" key="2">
    <source>
        <dbReference type="Proteomes" id="UP001642540"/>
    </source>
</evidence>
<organism evidence="1 2">
    <name type="scientific">Orchesella dallaii</name>
    <dbReference type="NCBI Taxonomy" id="48710"/>
    <lineage>
        <taxon>Eukaryota</taxon>
        <taxon>Metazoa</taxon>
        <taxon>Ecdysozoa</taxon>
        <taxon>Arthropoda</taxon>
        <taxon>Hexapoda</taxon>
        <taxon>Collembola</taxon>
        <taxon>Entomobryomorpha</taxon>
        <taxon>Entomobryoidea</taxon>
        <taxon>Orchesellidae</taxon>
        <taxon>Orchesellinae</taxon>
        <taxon>Orchesella</taxon>
    </lineage>
</organism>